<gene>
    <name evidence="1" type="ORF">EDD78_10120</name>
</gene>
<dbReference type="AlphaFoldDB" id="A0A9X8ULD2"/>
<comment type="caution">
    <text evidence="1">The sequence shown here is derived from an EMBL/GenBank/DDBJ whole genome shotgun (WGS) entry which is preliminary data.</text>
</comment>
<dbReference type="PANTHER" id="PTHR34822">
    <property type="entry name" value="GRPB DOMAIN PROTEIN (AFU_ORTHOLOGUE AFUA_1G01530)"/>
    <property type="match status" value="1"/>
</dbReference>
<dbReference type="InterPro" id="IPR043519">
    <property type="entry name" value="NT_sf"/>
</dbReference>
<dbReference type="Proteomes" id="UP000294682">
    <property type="component" value="Unassembled WGS sequence"/>
</dbReference>
<keyword evidence="2" id="KW-1185">Reference proteome</keyword>
<sequence length="186" mass="21052">MSTEEYLNKVTIGGATVHNGQISLCEYDKSWPAGFGREEEKIRGALGPRALAVEHVGSTSVPGLCAKPILDILLLVENAAREEDYAGLLERAGYIFRIREPDWYGHRMFKGTNPPVNLHVFSLGCEEAERMLAFRDWLRSHPADRDLYARTKRELAQKTWKYVQDYADAKTKVVAEIIARMNARKA</sequence>
<organism evidence="1 2">
    <name type="scientific">Harryflintia acetispora</name>
    <dbReference type="NCBI Taxonomy" id="1849041"/>
    <lineage>
        <taxon>Bacteria</taxon>
        <taxon>Bacillati</taxon>
        <taxon>Bacillota</taxon>
        <taxon>Clostridia</taxon>
        <taxon>Eubacteriales</taxon>
        <taxon>Oscillospiraceae</taxon>
        <taxon>Harryflintia</taxon>
    </lineage>
</organism>
<evidence type="ECO:0000313" key="1">
    <source>
        <dbReference type="EMBL" id="TCL45043.1"/>
    </source>
</evidence>
<dbReference type="Gene3D" id="3.30.460.10">
    <property type="entry name" value="Beta Polymerase, domain 2"/>
    <property type="match status" value="1"/>
</dbReference>
<dbReference type="SUPFAM" id="SSF81301">
    <property type="entry name" value="Nucleotidyltransferase"/>
    <property type="match status" value="1"/>
</dbReference>
<protein>
    <submittedName>
        <fullName evidence="1">GrpB-like predicted nucleotidyltransferase (UPF0157 family)</fullName>
    </submittedName>
</protein>
<dbReference type="PANTHER" id="PTHR34822:SF1">
    <property type="entry name" value="GRPB FAMILY PROTEIN"/>
    <property type="match status" value="1"/>
</dbReference>
<evidence type="ECO:0000313" key="2">
    <source>
        <dbReference type="Proteomes" id="UP000294682"/>
    </source>
</evidence>
<dbReference type="InterPro" id="IPR007344">
    <property type="entry name" value="GrpB/CoaE"/>
</dbReference>
<proteinExistence type="predicted"/>
<reference evidence="1 2" key="1">
    <citation type="submission" date="2019-03" db="EMBL/GenBank/DDBJ databases">
        <title>Genomic Encyclopedia of Type Strains, Phase IV (KMG-IV): sequencing the most valuable type-strain genomes for metagenomic binning, comparative biology and taxonomic classification.</title>
        <authorList>
            <person name="Goeker M."/>
        </authorList>
    </citation>
    <scope>NUCLEOTIDE SEQUENCE [LARGE SCALE GENOMIC DNA]</scope>
    <source>
        <strain evidence="1 2">DSM 100433</strain>
    </source>
</reference>
<name>A0A9X8ULD2_9FIRM</name>
<accession>A0A9X8ULD2</accession>
<dbReference type="Pfam" id="PF04229">
    <property type="entry name" value="GrpB"/>
    <property type="match status" value="1"/>
</dbReference>
<dbReference type="EMBL" id="SLUK01000001">
    <property type="protein sequence ID" value="TCL45043.1"/>
    <property type="molecule type" value="Genomic_DNA"/>
</dbReference>
<dbReference type="RefSeq" id="WP_242942205.1">
    <property type="nucleotide sequence ID" value="NZ_SLUK01000001.1"/>
</dbReference>